<feature type="region of interest" description="Disordered" evidence="1">
    <location>
        <begin position="28"/>
        <end position="77"/>
    </location>
</feature>
<sequence>MTRVHFTVETTAPQVLWAIRSRSECFGGLRPRPNVPDSSQRRSRFSFPSPTPPASSARRRPLHQCASPPSYPARRLTDPFLLRQHPASSDRRRPARATPHLLTYSPSTWRTAALRVRQQRMGIAADKAGLNVGHLDRSGMVPNLEEPRIWGFPIYFSSLFLDINIIVQAYLQDSLPFQFNSRLASVDLWEEIILRGQNARIKEAWALDKVMQAIGALAFGPVDPHEAVLSV</sequence>
<comment type="caution">
    <text evidence="2">The sequence shown here is derived from an EMBL/GenBank/DDBJ whole genome shotgun (WGS) entry which is preliminary data.</text>
</comment>
<gene>
    <name evidence="2" type="ORF">EJB05_41398</name>
</gene>
<evidence type="ECO:0000313" key="2">
    <source>
        <dbReference type="EMBL" id="TVU08016.1"/>
    </source>
</evidence>
<dbReference type="Proteomes" id="UP000324897">
    <property type="component" value="Chromosome 3"/>
</dbReference>
<organism evidence="2 3">
    <name type="scientific">Eragrostis curvula</name>
    <name type="common">weeping love grass</name>
    <dbReference type="NCBI Taxonomy" id="38414"/>
    <lineage>
        <taxon>Eukaryota</taxon>
        <taxon>Viridiplantae</taxon>
        <taxon>Streptophyta</taxon>
        <taxon>Embryophyta</taxon>
        <taxon>Tracheophyta</taxon>
        <taxon>Spermatophyta</taxon>
        <taxon>Magnoliopsida</taxon>
        <taxon>Liliopsida</taxon>
        <taxon>Poales</taxon>
        <taxon>Poaceae</taxon>
        <taxon>PACMAD clade</taxon>
        <taxon>Chloridoideae</taxon>
        <taxon>Eragrostideae</taxon>
        <taxon>Eragrostidinae</taxon>
        <taxon>Eragrostis</taxon>
    </lineage>
</organism>
<reference evidence="2 3" key="1">
    <citation type="journal article" date="2019" name="Sci. Rep.">
        <title>A high-quality genome of Eragrostis curvula grass provides insights into Poaceae evolution and supports new strategies to enhance forage quality.</title>
        <authorList>
            <person name="Carballo J."/>
            <person name="Santos B.A.C.M."/>
            <person name="Zappacosta D."/>
            <person name="Garbus I."/>
            <person name="Selva J.P."/>
            <person name="Gallo C.A."/>
            <person name="Diaz A."/>
            <person name="Albertini E."/>
            <person name="Caccamo M."/>
            <person name="Echenique V."/>
        </authorList>
    </citation>
    <scope>NUCLEOTIDE SEQUENCE [LARGE SCALE GENOMIC DNA]</scope>
    <source>
        <strain evidence="3">cv. Victoria</strain>
        <tissue evidence="2">Leaf</tissue>
    </source>
</reference>
<dbReference type="EMBL" id="RWGY01000039">
    <property type="protein sequence ID" value="TVU08016.1"/>
    <property type="molecule type" value="Genomic_DNA"/>
</dbReference>
<evidence type="ECO:0000313" key="3">
    <source>
        <dbReference type="Proteomes" id="UP000324897"/>
    </source>
</evidence>
<feature type="non-terminal residue" evidence="2">
    <location>
        <position position="231"/>
    </location>
</feature>
<proteinExistence type="predicted"/>
<name>A0A5J9T9H7_9POAL</name>
<keyword evidence="3" id="KW-1185">Reference proteome</keyword>
<dbReference type="Gramene" id="TVU08016">
    <property type="protein sequence ID" value="TVU08016"/>
    <property type="gene ID" value="EJB05_41398"/>
</dbReference>
<protein>
    <submittedName>
        <fullName evidence="2">Uncharacterized protein</fullName>
    </submittedName>
</protein>
<dbReference type="AlphaFoldDB" id="A0A5J9T9H7"/>
<accession>A0A5J9T9H7</accession>
<evidence type="ECO:0000256" key="1">
    <source>
        <dbReference type="SAM" id="MobiDB-lite"/>
    </source>
</evidence>